<evidence type="ECO:0000313" key="2">
    <source>
        <dbReference type="Proteomes" id="UP000271087"/>
    </source>
</evidence>
<name>A0A182EU52_ONCOC</name>
<keyword evidence="2" id="KW-1185">Reference proteome</keyword>
<reference evidence="3" key="1">
    <citation type="submission" date="2016-06" db="UniProtKB">
        <authorList>
            <consortium name="WormBaseParasite"/>
        </authorList>
    </citation>
    <scope>IDENTIFICATION</scope>
</reference>
<reference evidence="1 2" key="2">
    <citation type="submission" date="2018-08" db="EMBL/GenBank/DDBJ databases">
        <authorList>
            <person name="Laetsch R D."/>
            <person name="Stevens L."/>
            <person name="Kumar S."/>
            <person name="Blaxter L. M."/>
        </authorList>
    </citation>
    <scope>NUCLEOTIDE SEQUENCE [LARGE SCALE GENOMIC DNA]</scope>
</reference>
<proteinExistence type="predicted"/>
<dbReference type="EMBL" id="UYRW01008534">
    <property type="protein sequence ID" value="VDM96784.1"/>
    <property type="molecule type" value="Genomic_DNA"/>
</dbReference>
<evidence type="ECO:0000313" key="1">
    <source>
        <dbReference type="EMBL" id="VDM96784.1"/>
    </source>
</evidence>
<organism evidence="3">
    <name type="scientific">Onchocerca ochengi</name>
    <name type="common">Filarial nematode worm</name>
    <dbReference type="NCBI Taxonomy" id="42157"/>
    <lineage>
        <taxon>Eukaryota</taxon>
        <taxon>Metazoa</taxon>
        <taxon>Ecdysozoa</taxon>
        <taxon>Nematoda</taxon>
        <taxon>Chromadorea</taxon>
        <taxon>Rhabditida</taxon>
        <taxon>Spirurina</taxon>
        <taxon>Spiruromorpha</taxon>
        <taxon>Filarioidea</taxon>
        <taxon>Onchocercidae</taxon>
        <taxon>Onchocerca</taxon>
    </lineage>
</organism>
<dbReference type="WBParaSite" id="nOo.2.0.1.t11681-RA">
    <property type="protein sequence ID" value="nOo.2.0.1.t11681-RA"/>
    <property type="gene ID" value="nOo.2.0.1.g11681"/>
</dbReference>
<protein>
    <submittedName>
        <fullName evidence="3">Transposase</fullName>
    </submittedName>
</protein>
<gene>
    <name evidence="1" type="ORF">NOO_LOCUS11681</name>
</gene>
<dbReference type="Proteomes" id="UP000271087">
    <property type="component" value="Unassembled WGS sequence"/>
</dbReference>
<dbReference type="OrthoDB" id="5868477at2759"/>
<dbReference type="AlphaFoldDB" id="A0A182EU52"/>
<accession>A0A182EU52</accession>
<evidence type="ECO:0000313" key="3">
    <source>
        <dbReference type="WBParaSite" id="nOo.2.0.1.t11681-RA"/>
    </source>
</evidence>
<sequence length="30" mass="3185">IASQGTDITPTAESLYGFANRLHPITPTVL</sequence>